<proteinExistence type="predicted"/>
<dbReference type="EMBL" id="FLQS01000074">
    <property type="protein sequence ID" value="SBS79360.1"/>
    <property type="molecule type" value="Genomic_DNA"/>
</dbReference>
<protein>
    <submittedName>
        <fullName evidence="2">Uncharacterized protein</fullName>
    </submittedName>
</protein>
<keyword evidence="1" id="KW-0472">Membrane</keyword>
<accession>A0A1Y5PPP7</accession>
<sequence length="82" mass="8831">MLGDAQARTEAPASVWAVLRRYHRWVGDSSRASLPAAAAALVIEPVTFSLLLHAGAVLGWLAFLGGQTQRGSDGLPLRHVRW</sequence>
<reference evidence="2" key="1">
    <citation type="submission" date="2016-03" db="EMBL/GenBank/DDBJ databases">
        <authorList>
            <person name="Ploux O."/>
        </authorList>
    </citation>
    <scope>NUCLEOTIDE SEQUENCE</scope>
    <source>
        <strain evidence="2">UC10</strain>
    </source>
</reference>
<name>A0A1Y5PPP7_9MYCO</name>
<evidence type="ECO:0000256" key="1">
    <source>
        <dbReference type="SAM" id="Phobius"/>
    </source>
</evidence>
<gene>
    <name evidence="2" type="ORF">MHPYR_760004</name>
</gene>
<keyword evidence="1" id="KW-1133">Transmembrane helix</keyword>
<feature type="transmembrane region" description="Helical" evidence="1">
    <location>
        <begin position="36"/>
        <end position="63"/>
    </location>
</feature>
<dbReference type="AlphaFoldDB" id="A0A1Y5PPP7"/>
<evidence type="ECO:0000313" key="2">
    <source>
        <dbReference type="EMBL" id="SBS79360.1"/>
    </source>
</evidence>
<organism evidence="2">
    <name type="scientific">uncultured Mycobacterium sp</name>
    <dbReference type="NCBI Taxonomy" id="171292"/>
    <lineage>
        <taxon>Bacteria</taxon>
        <taxon>Bacillati</taxon>
        <taxon>Actinomycetota</taxon>
        <taxon>Actinomycetes</taxon>
        <taxon>Mycobacteriales</taxon>
        <taxon>Mycobacteriaceae</taxon>
        <taxon>Mycobacterium</taxon>
        <taxon>environmental samples</taxon>
    </lineage>
</organism>
<keyword evidence="1" id="KW-0812">Transmembrane</keyword>